<evidence type="ECO:0000313" key="1">
    <source>
        <dbReference type="EMBL" id="KAK3302194.1"/>
    </source>
</evidence>
<dbReference type="GeneID" id="87886352"/>
<organism evidence="1 2">
    <name type="scientific">Chaetomium strumarium</name>
    <dbReference type="NCBI Taxonomy" id="1170767"/>
    <lineage>
        <taxon>Eukaryota</taxon>
        <taxon>Fungi</taxon>
        <taxon>Dikarya</taxon>
        <taxon>Ascomycota</taxon>
        <taxon>Pezizomycotina</taxon>
        <taxon>Sordariomycetes</taxon>
        <taxon>Sordariomycetidae</taxon>
        <taxon>Sordariales</taxon>
        <taxon>Chaetomiaceae</taxon>
        <taxon>Chaetomium</taxon>
    </lineage>
</organism>
<sequence>MASASRLDEDTAQAALARQMIEEFISLRIAHWKTKQRRITDREVAAQIAALCWDYDSLPDQGPGCLLPDRQGGYVYVPYDGRREGLPPDILRRALSLDHWEKNPANCPVILQMDKLLEKEVDEKCFWEFLDGGNASGVDFHGKIKILAKYRLMKGGVDGVDVSPSHPRIPQFKFAVTHVTEFGRVKMQWCRLNWGCSEKEIQRCLDAAPKPQYRLDTIRDRLLRELGRIQQPEDAVREAKDLVEELKSDNVVVEYEAEWSYFLTGNLDEATARLEKKREWKALKTPDDVKLMKCSSNEQGRWPIMARPWEMRNHDICFAIFKLQQRQLLHAQQVEKAALNVKDKNGQPYFTGG</sequence>
<dbReference type="AlphaFoldDB" id="A0AAJ0LYC6"/>
<protein>
    <submittedName>
        <fullName evidence="1">Uncharacterized protein</fullName>
    </submittedName>
</protein>
<comment type="caution">
    <text evidence="1">The sequence shown here is derived from an EMBL/GenBank/DDBJ whole genome shotgun (WGS) entry which is preliminary data.</text>
</comment>
<reference evidence="1" key="2">
    <citation type="submission" date="2023-06" db="EMBL/GenBank/DDBJ databases">
        <authorList>
            <consortium name="Lawrence Berkeley National Laboratory"/>
            <person name="Mondo S.J."/>
            <person name="Hensen N."/>
            <person name="Bonometti L."/>
            <person name="Westerberg I."/>
            <person name="Brannstrom I.O."/>
            <person name="Guillou S."/>
            <person name="Cros-Aarteil S."/>
            <person name="Calhoun S."/>
            <person name="Haridas S."/>
            <person name="Kuo A."/>
            <person name="Pangilinan J."/>
            <person name="Riley R."/>
            <person name="Labutti K."/>
            <person name="Andreopoulos B."/>
            <person name="Lipzen A."/>
            <person name="Chen C."/>
            <person name="Yanf M."/>
            <person name="Daum C."/>
            <person name="Ng V."/>
            <person name="Clum A."/>
            <person name="Steindorff A."/>
            <person name="Ohm R."/>
            <person name="Martin F."/>
            <person name="Silar P."/>
            <person name="Natvig D."/>
            <person name="Lalanne C."/>
            <person name="Gautier V."/>
            <person name="Ament-Velasquez S.L."/>
            <person name="Kruys A."/>
            <person name="Hutchinson M.I."/>
            <person name="Powell A.J."/>
            <person name="Barry K."/>
            <person name="Miller A.N."/>
            <person name="Grigoriev I.V."/>
            <person name="Debuchy R."/>
            <person name="Gladieux P."/>
            <person name="Thoren M.H."/>
            <person name="Johannesson H."/>
        </authorList>
    </citation>
    <scope>NUCLEOTIDE SEQUENCE</scope>
    <source>
        <strain evidence="1">CBS 333.67</strain>
    </source>
</reference>
<dbReference type="RefSeq" id="XP_062717974.1">
    <property type="nucleotide sequence ID" value="XM_062867523.1"/>
</dbReference>
<keyword evidence="2" id="KW-1185">Reference proteome</keyword>
<gene>
    <name evidence="1" type="ORF">B0T15DRAFT_505249</name>
</gene>
<accession>A0AAJ0LYC6</accession>
<name>A0AAJ0LYC6_9PEZI</name>
<proteinExistence type="predicted"/>
<dbReference type="EMBL" id="JAUDZG010000007">
    <property type="protein sequence ID" value="KAK3302194.1"/>
    <property type="molecule type" value="Genomic_DNA"/>
</dbReference>
<evidence type="ECO:0000313" key="2">
    <source>
        <dbReference type="Proteomes" id="UP001273166"/>
    </source>
</evidence>
<dbReference type="Proteomes" id="UP001273166">
    <property type="component" value="Unassembled WGS sequence"/>
</dbReference>
<reference evidence="1" key="1">
    <citation type="journal article" date="2023" name="Mol. Phylogenet. Evol.">
        <title>Genome-scale phylogeny and comparative genomics of the fungal order Sordariales.</title>
        <authorList>
            <person name="Hensen N."/>
            <person name="Bonometti L."/>
            <person name="Westerberg I."/>
            <person name="Brannstrom I.O."/>
            <person name="Guillou S."/>
            <person name="Cros-Aarteil S."/>
            <person name="Calhoun S."/>
            <person name="Haridas S."/>
            <person name="Kuo A."/>
            <person name="Mondo S."/>
            <person name="Pangilinan J."/>
            <person name="Riley R."/>
            <person name="LaButti K."/>
            <person name="Andreopoulos B."/>
            <person name="Lipzen A."/>
            <person name="Chen C."/>
            <person name="Yan M."/>
            <person name="Daum C."/>
            <person name="Ng V."/>
            <person name="Clum A."/>
            <person name="Steindorff A."/>
            <person name="Ohm R.A."/>
            <person name="Martin F."/>
            <person name="Silar P."/>
            <person name="Natvig D.O."/>
            <person name="Lalanne C."/>
            <person name="Gautier V."/>
            <person name="Ament-Velasquez S.L."/>
            <person name="Kruys A."/>
            <person name="Hutchinson M.I."/>
            <person name="Powell A.J."/>
            <person name="Barry K."/>
            <person name="Miller A.N."/>
            <person name="Grigoriev I.V."/>
            <person name="Debuchy R."/>
            <person name="Gladieux P."/>
            <person name="Hiltunen Thoren M."/>
            <person name="Johannesson H."/>
        </authorList>
    </citation>
    <scope>NUCLEOTIDE SEQUENCE</scope>
    <source>
        <strain evidence="1">CBS 333.67</strain>
    </source>
</reference>